<evidence type="ECO:0000256" key="9">
    <source>
        <dbReference type="HAMAP-Rule" id="MF_00530"/>
    </source>
</evidence>
<comment type="subunit">
    <text evidence="9">F-type ATPases have 2 components, CF(1) - the catalytic core - and CF(0) - the membrane proton channel. CF(1) has five subunits: alpha(3), beta(3), gamma(1), delta(1), epsilon(1). CF(0) has three main subunits: a, b and c.</text>
</comment>
<dbReference type="Proteomes" id="UP000464178">
    <property type="component" value="Chromosome"/>
</dbReference>
<comment type="subcellular location">
    <subcellularLocation>
        <location evidence="9">Cell membrane</location>
        <topology evidence="9">Peripheral membrane protein</topology>
    </subcellularLocation>
    <subcellularLocation>
        <location evidence="2">Endomembrane system</location>
        <topology evidence="2">Peripheral membrane protein</topology>
    </subcellularLocation>
</comment>
<protein>
    <recommendedName>
        <fullName evidence="9">ATP synthase epsilon chain</fullName>
    </recommendedName>
    <alternativeName>
        <fullName evidence="9">ATP synthase F1 sector epsilon subunit</fullName>
    </alternativeName>
    <alternativeName>
        <fullName evidence="9">F-ATPase epsilon subunit</fullName>
    </alternativeName>
</protein>
<dbReference type="SUPFAM" id="SSF51344">
    <property type="entry name" value="Epsilon subunit of F1F0-ATP synthase N-terminal domain"/>
    <property type="match status" value="1"/>
</dbReference>
<keyword evidence="6 9" id="KW-0472">Membrane</keyword>
<dbReference type="Gene3D" id="2.60.15.10">
    <property type="entry name" value="F0F1 ATP synthase delta/epsilon subunit, N-terminal"/>
    <property type="match status" value="1"/>
</dbReference>
<dbReference type="InterPro" id="IPR001469">
    <property type="entry name" value="ATP_synth_F1_dsu/esu"/>
</dbReference>
<dbReference type="AlphaFoldDB" id="A0A6P2D2V2"/>
<organism evidence="12 13">
    <name type="scientific">Gemmata massiliana</name>
    <dbReference type="NCBI Taxonomy" id="1210884"/>
    <lineage>
        <taxon>Bacteria</taxon>
        <taxon>Pseudomonadati</taxon>
        <taxon>Planctomycetota</taxon>
        <taxon>Planctomycetia</taxon>
        <taxon>Gemmatales</taxon>
        <taxon>Gemmataceae</taxon>
        <taxon>Gemmata</taxon>
    </lineage>
</organism>
<comment type="function">
    <text evidence="1 9">Produces ATP from ADP in the presence of a proton gradient across the membrane.</text>
</comment>
<dbReference type="CDD" id="cd12152">
    <property type="entry name" value="F1-ATPase_delta"/>
    <property type="match status" value="1"/>
</dbReference>
<evidence type="ECO:0000256" key="10">
    <source>
        <dbReference type="SAM" id="MobiDB-lite"/>
    </source>
</evidence>
<evidence type="ECO:0000256" key="8">
    <source>
        <dbReference type="ARBA" id="ARBA00023310"/>
    </source>
</evidence>
<dbReference type="InterPro" id="IPR036771">
    <property type="entry name" value="ATPsynth_dsu/esu_N"/>
</dbReference>
<comment type="similarity">
    <text evidence="3 9">Belongs to the ATPase epsilon chain family.</text>
</comment>
<dbReference type="HAMAP" id="MF_00530">
    <property type="entry name" value="ATP_synth_epsil_bac"/>
    <property type="match status" value="1"/>
</dbReference>
<sequence length="139" mass="14523">MSNTASGNLRVVVVTPERAVLDEAAEMVILPMIDGELGVQRGRAPLIGRLGAGELRLNSESGITRWFIDAGFVQVRSNVVTVLTAKAQPASEVTPEMVTAAANEAAALPATNAVERANKAKANDRASGLKRVADKNTSA</sequence>
<evidence type="ECO:0000256" key="5">
    <source>
        <dbReference type="ARBA" id="ARBA00023065"/>
    </source>
</evidence>
<feature type="region of interest" description="Disordered" evidence="10">
    <location>
        <begin position="119"/>
        <end position="139"/>
    </location>
</feature>
<keyword evidence="4 9" id="KW-0813">Transport</keyword>
<dbReference type="InterPro" id="IPR020546">
    <property type="entry name" value="ATP_synth_F1_dsu/esu_N"/>
</dbReference>
<gene>
    <name evidence="9" type="primary">atpC</name>
    <name evidence="12" type="ORF">SOIL9_22910</name>
</gene>
<keyword evidence="9" id="KW-0375">Hydrogen ion transport</keyword>
<evidence type="ECO:0000256" key="1">
    <source>
        <dbReference type="ARBA" id="ARBA00003543"/>
    </source>
</evidence>
<evidence type="ECO:0000256" key="2">
    <source>
        <dbReference type="ARBA" id="ARBA00004184"/>
    </source>
</evidence>
<name>A0A6P2D2V2_9BACT</name>
<dbReference type="PANTHER" id="PTHR13822">
    <property type="entry name" value="ATP SYNTHASE DELTA/EPSILON CHAIN"/>
    <property type="match status" value="1"/>
</dbReference>
<keyword evidence="9" id="KW-1003">Cell membrane</keyword>
<dbReference type="Pfam" id="PF02823">
    <property type="entry name" value="ATP-synt_DE_N"/>
    <property type="match status" value="1"/>
</dbReference>
<dbReference type="GO" id="GO:0046933">
    <property type="term" value="F:proton-transporting ATP synthase activity, rotational mechanism"/>
    <property type="evidence" value="ECO:0007669"/>
    <property type="project" value="UniProtKB-UniRule"/>
</dbReference>
<evidence type="ECO:0000256" key="4">
    <source>
        <dbReference type="ARBA" id="ARBA00022448"/>
    </source>
</evidence>
<dbReference type="GO" id="GO:0005524">
    <property type="term" value="F:ATP binding"/>
    <property type="evidence" value="ECO:0007669"/>
    <property type="project" value="UniProtKB-UniRule"/>
</dbReference>
<evidence type="ECO:0000256" key="7">
    <source>
        <dbReference type="ARBA" id="ARBA00023196"/>
    </source>
</evidence>
<keyword evidence="8 9" id="KW-0066">ATP synthesis</keyword>
<dbReference type="GO" id="GO:0012505">
    <property type="term" value="C:endomembrane system"/>
    <property type="evidence" value="ECO:0007669"/>
    <property type="project" value="UniProtKB-SubCell"/>
</dbReference>
<proteinExistence type="inferred from homology"/>
<feature type="domain" description="ATP synthase F1 complex delta/epsilon subunit N-terminal" evidence="11">
    <location>
        <begin position="9"/>
        <end position="87"/>
    </location>
</feature>
<dbReference type="GO" id="GO:0045259">
    <property type="term" value="C:proton-transporting ATP synthase complex"/>
    <property type="evidence" value="ECO:0007669"/>
    <property type="project" value="UniProtKB-KW"/>
</dbReference>
<evidence type="ECO:0000259" key="11">
    <source>
        <dbReference type="Pfam" id="PF02823"/>
    </source>
</evidence>
<evidence type="ECO:0000256" key="6">
    <source>
        <dbReference type="ARBA" id="ARBA00023136"/>
    </source>
</evidence>
<keyword evidence="5 9" id="KW-0406">Ion transport</keyword>
<evidence type="ECO:0000313" key="12">
    <source>
        <dbReference type="EMBL" id="VTR95423.1"/>
    </source>
</evidence>
<dbReference type="EMBL" id="LR593886">
    <property type="protein sequence ID" value="VTR95423.1"/>
    <property type="molecule type" value="Genomic_DNA"/>
</dbReference>
<dbReference type="PANTHER" id="PTHR13822:SF10">
    <property type="entry name" value="ATP SYNTHASE EPSILON CHAIN, CHLOROPLASTIC"/>
    <property type="match status" value="1"/>
</dbReference>
<evidence type="ECO:0000313" key="13">
    <source>
        <dbReference type="Proteomes" id="UP000464178"/>
    </source>
</evidence>
<dbReference type="KEGG" id="gms:SOIL9_22910"/>
<reference evidence="12 13" key="1">
    <citation type="submission" date="2019-05" db="EMBL/GenBank/DDBJ databases">
        <authorList>
            <consortium name="Science for Life Laboratories"/>
        </authorList>
    </citation>
    <scope>NUCLEOTIDE SEQUENCE [LARGE SCALE GENOMIC DNA]</scope>
    <source>
        <strain evidence="12">Soil9</strain>
    </source>
</reference>
<keyword evidence="13" id="KW-1185">Reference proteome</keyword>
<dbReference type="GO" id="GO:0005886">
    <property type="term" value="C:plasma membrane"/>
    <property type="evidence" value="ECO:0007669"/>
    <property type="project" value="UniProtKB-SubCell"/>
</dbReference>
<accession>A0A6P2D2V2</accession>
<keyword evidence="7 9" id="KW-0139">CF(1)</keyword>
<evidence type="ECO:0000256" key="3">
    <source>
        <dbReference type="ARBA" id="ARBA00005712"/>
    </source>
</evidence>